<keyword evidence="4" id="KW-1185">Reference proteome</keyword>
<protein>
    <recommendedName>
        <fullName evidence="5">Secreted protein</fullName>
    </recommendedName>
</protein>
<feature type="chain" id="PRO_5039394152" description="Secreted protein" evidence="2">
    <location>
        <begin position="22"/>
        <end position="117"/>
    </location>
</feature>
<feature type="signal peptide" evidence="2">
    <location>
        <begin position="1"/>
        <end position="21"/>
    </location>
</feature>
<evidence type="ECO:0000313" key="4">
    <source>
        <dbReference type="Proteomes" id="UP000828390"/>
    </source>
</evidence>
<sequence>MDAGTILGLLGFLSVDGLSRCRHPDDNTASTQNNRQKHAINTAPMRAGPNSQGRATDLHDRDTDYPGPTRQRHGLSRHPYGPNTICAGPTTTSKKEFDFLLFHHSAIKSKVYPRIHI</sequence>
<dbReference type="AlphaFoldDB" id="A0A9D4JH60"/>
<evidence type="ECO:0000256" key="2">
    <source>
        <dbReference type="SAM" id="SignalP"/>
    </source>
</evidence>
<gene>
    <name evidence="3" type="ORF">DPMN_136905</name>
</gene>
<feature type="region of interest" description="Disordered" evidence="1">
    <location>
        <begin position="23"/>
        <end position="87"/>
    </location>
</feature>
<comment type="caution">
    <text evidence="3">The sequence shown here is derived from an EMBL/GenBank/DDBJ whole genome shotgun (WGS) entry which is preliminary data.</text>
</comment>
<accession>A0A9D4JH60</accession>
<organism evidence="3 4">
    <name type="scientific">Dreissena polymorpha</name>
    <name type="common">Zebra mussel</name>
    <name type="synonym">Mytilus polymorpha</name>
    <dbReference type="NCBI Taxonomy" id="45954"/>
    <lineage>
        <taxon>Eukaryota</taxon>
        <taxon>Metazoa</taxon>
        <taxon>Spiralia</taxon>
        <taxon>Lophotrochozoa</taxon>
        <taxon>Mollusca</taxon>
        <taxon>Bivalvia</taxon>
        <taxon>Autobranchia</taxon>
        <taxon>Heteroconchia</taxon>
        <taxon>Euheterodonta</taxon>
        <taxon>Imparidentia</taxon>
        <taxon>Neoheterodontei</taxon>
        <taxon>Myida</taxon>
        <taxon>Dreissenoidea</taxon>
        <taxon>Dreissenidae</taxon>
        <taxon>Dreissena</taxon>
    </lineage>
</organism>
<proteinExistence type="predicted"/>
<dbReference type="Proteomes" id="UP000828390">
    <property type="component" value="Unassembled WGS sequence"/>
</dbReference>
<evidence type="ECO:0008006" key="5">
    <source>
        <dbReference type="Google" id="ProtNLM"/>
    </source>
</evidence>
<reference evidence="3" key="2">
    <citation type="submission" date="2020-11" db="EMBL/GenBank/DDBJ databases">
        <authorList>
            <person name="McCartney M.A."/>
            <person name="Auch B."/>
            <person name="Kono T."/>
            <person name="Mallez S."/>
            <person name="Becker A."/>
            <person name="Gohl D.M."/>
            <person name="Silverstein K.A.T."/>
            <person name="Koren S."/>
            <person name="Bechman K.B."/>
            <person name="Herman A."/>
            <person name="Abrahante J.E."/>
            <person name="Garbe J."/>
        </authorList>
    </citation>
    <scope>NUCLEOTIDE SEQUENCE</scope>
    <source>
        <strain evidence="3">Duluth1</strain>
        <tissue evidence="3">Whole animal</tissue>
    </source>
</reference>
<name>A0A9D4JH60_DREPO</name>
<evidence type="ECO:0000256" key="1">
    <source>
        <dbReference type="SAM" id="MobiDB-lite"/>
    </source>
</evidence>
<keyword evidence="2" id="KW-0732">Signal</keyword>
<evidence type="ECO:0000313" key="3">
    <source>
        <dbReference type="EMBL" id="KAH3808548.1"/>
    </source>
</evidence>
<dbReference type="EMBL" id="JAIWYP010000006">
    <property type="protein sequence ID" value="KAH3808548.1"/>
    <property type="molecule type" value="Genomic_DNA"/>
</dbReference>
<reference evidence="3" key="1">
    <citation type="journal article" date="2019" name="bioRxiv">
        <title>The Genome of the Zebra Mussel, Dreissena polymorpha: A Resource for Invasive Species Research.</title>
        <authorList>
            <person name="McCartney M.A."/>
            <person name="Auch B."/>
            <person name="Kono T."/>
            <person name="Mallez S."/>
            <person name="Zhang Y."/>
            <person name="Obille A."/>
            <person name="Becker A."/>
            <person name="Abrahante J.E."/>
            <person name="Garbe J."/>
            <person name="Badalamenti J.P."/>
            <person name="Herman A."/>
            <person name="Mangelson H."/>
            <person name="Liachko I."/>
            <person name="Sullivan S."/>
            <person name="Sone E.D."/>
            <person name="Koren S."/>
            <person name="Silverstein K.A.T."/>
            <person name="Beckman K.B."/>
            <person name="Gohl D.M."/>
        </authorList>
    </citation>
    <scope>NUCLEOTIDE SEQUENCE</scope>
    <source>
        <strain evidence="3">Duluth1</strain>
        <tissue evidence="3">Whole animal</tissue>
    </source>
</reference>